<keyword evidence="3" id="KW-1185">Reference proteome</keyword>
<feature type="compositionally biased region" description="Basic and acidic residues" evidence="1">
    <location>
        <begin position="240"/>
        <end position="252"/>
    </location>
</feature>
<protein>
    <submittedName>
        <fullName evidence="2">Uncharacterized protein</fullName>
    </submittedName>
</protein>
<sequence>MNHVKERENTLEIPAASVPPAANVEHDENSADSTAKPLEGKAEPARKSTRKTSKAAVPSVSPLDLPSDVFEAGLERRKHNRAAILNWIREALVEGTDYGRIHLFNREKCTFARRGEADSCPIGSHWSKPSLFKPGAEKICGMLGVTVHYPNLTAYEQAALSGQPLGTIILRCELRDSQERTVAEGIGARSVQQDYGDLNKALKMAGKSAHIDATLRMAGLSEVFTQDLEDMQLGPSSKPHTAERNKPARRGTEPAPSESTSASETSGRSHRFSSVSQDQIEKLEARIEQLGLDRERVLRWVRAASRHKMNAFEELSPEIYDKLLGKLDEWASPTSNESR</sequence>
<organism evidence="2 3">
    <name type="scientific">Methylocaldum marinum</name>
    <dbReference type="NCBI Taxonomy" id="1432792"/>
    <lineage>
        <taxon>Bacteria</taxon>
        <taxon>Pseudomonadati</taxon>
        <taxon>Pseudomonadota</taxon>
        <taxon>Gammaproteobacteria</taxon>
        <taxon>Methylococcales</taxon>
        <taxon>Methylococcaceae</taxon>
        <taxon>Methylocaldum</taxon>
    </lineage>
</organism>
<accession>A0A250KTK5</accession>
<dbReference type="AlphaFoldDB" id="A0A250KTK5"/>
<gene>
    <name evidence="2" type="ORF">sS8_1157</name>
</gene>
<feature type="compositionally biased region" description="Basic and acidic residues" evidence="1">
    <location>
        <begin position="1"/>
        <end position="10"/>
    </location>
</feature>
<dbReference type="KEGG" id="mmai:sS8_1157"/>
<reference evidence="2 3" key="1">
    <citation type="submission" date="2016-12" db="EMBL/GenBank/DDBJ databases">
        <title>Genome sequencing of Methylocaldum marinum.</title>
        <authorList>
            <person name="Takeuchi M."/>
            <person name="Kamagata Y."/>
            <person name="Hiraoka S."/>
            <person name="Oshima K."/>
            <person name="Hattori M."/>
            <person name="Iwasaki W."/>
        </authorList>
    </citation>
    <scope>NUCLEOTIDE SEQUENCE [LARGE SCALE GENOMIC DNA]</scope>
    <source>
        <strain evidence="2 3">S8</strain>
    </source>
</reference>
<proteinExistence type="predicted"/>
<feature type="region of interest" description="Disordered" evidence="1">
    <location>
        <begin position="1"/>
        <end position="60"/>
    </location>
</feature>
<feature type="compositionally biased region" description="Low complexity" evidence="1">
    <location>
        <begin position="253"/>
        <end position="266"/>
    </location>
</feature>
<evidence type="ECO:0000313" key="3">
    <source>
        <dbReference type="Proteomes" id="UP000266313"/>
    </source>
</evidence>
<evidence type="ECO:0000256" key="1">
    <source>
        <dbReference type="SAM" id="MobiDB-lite"/>
    </source>
</evidence>
<evidence type="ECO:0000313" key="2">
    <source>
        <dbReference type="EMBL" id="BBA33119.1"/>
    </source>
</evidence>
<name>A0A250KTK5_9GAMM</name>
<feature type="region of interest" description="Disordered" evidence="1">
    <location>
        <begin position="231"/>
        <end position="278"/>
    </location>
</feature>
<dbReference type="EMBL" id="AP017928">
    <property type="protein sequence ID" value="BBA33119.1"/>
    <property type="molecule type" value="Genomic_DNA"/>
</dbReference>
<dbReference type="Proteomes" id="UP000266313">
    <property type="component" value="Chromosome"/>
</dbReference>
<dbReference type="RefSeq" id="WP_232020526.1">
    <property type="nucleotide sequence ID" value="NZ_AP017928.1"/>
</dbReference>